<evidence type="ECO:0000256" key="3">
    <source>
        <dbReference type="ARBA" id="ARBA00022741"/>
    </source>
</evidence>
<proteinExistence type="inferred from homology"/>
<dbReference type="InterPro" id="IPR037051">
    <property type="entry name" value="4-carb_acid_sugar_kinase_N_sf"/>
</dbReference>
<keyword evidence="4 9" id="KW-0418">Kinase</keyword>
<dbReference type="GO" id="GO:0016301">
    <property type="term" value="F:kinase activity"/>
    <property type="evidence" value="ECO:0007669"/>
    <property type="project" value="UniProtKB-KW"/>
</dbReference>
<evidence type="ECO:0000313" key="10">
    <source>
        <dbReference type="Proteomes" id="UP000324065"/>
    </source>
</evidence>
<evidence type="ECO:0000256" key="4">
    <source>
        <dbReference type="ARBA" id="ARBA00022777"/>
    </source>
</evidence>
<dbReference type="Gene3D" id="3.40.980.20">
    <property type="entry name" value="Four-carbon acid sugar kinase, nucleotide binding domain"/>
    <property type="match status" value="1"/>
</dbReference>
<dbReference type="Proteomes" id="UP000324065">
    <property type="component" value="Unassembled WGS sequence"/>
</dbReference>
<reference evidence="9 10" key="1">
    <citation type="submission" date="2019-09" db="EMBL/GenBank/DDBJ databases">
        <title>Genome sequence of Roseospira marina, one of the more divergent members of the non-sulfur purple photosynthetic bacterial family, the Rhodospirillaceae.</title>
        <authorList>
            <person name="Meyer T."/>
            <person name="Kyndt J."/>
        </authorList>
    </citation>
    <scope>NUCLEOTIDE SEQUENCE [LARGE SCALE GENOMIC DNA]</scope>
    <source>
        <strain evidence="9 10">DSM 15113</strain>
    </source>
</reference>
<dbReference type="InterPro" id="IPR031475">
    <property type="entry name" value="NBD_C"/>
</dbReference>
<evidence type="ECO:0000313" key="9">
    <source>
        <dbReference type="EMBL" id="KAA5604194.1"/>
    </source>
</evidence>
<dbReference type="Pfam" id="PF17042">
    <property type="entry name" value="NBD_C"/>
    <property type="match status" value="1"/>
</dbReference>
<evidence type="ECO:0000259" key="8">
    <source>
        <dbReference type="Pfam" id="PF17042"/>
    </source>
</evidence>
<comment type="similarity">
    <text evidence="1">Belongs to the four-carbon acid sugar kinase family.</text>
</comment>
<evidence type="ECO:0000256" key="5">
    <source>
        <dbReference type="ARBA" id="ARBA00022840"/>
    </source>
</evidence>
<dbReference type="OrthoDB" id="9778478at2"/>
<dbReference type="AlphaFoldDB" id="A0A5M6I7F8"/>
<feature type="domain" description="Four-carbon acid sugar kinase nucleotide binding" evidence="8">
    <location>
        <begin position="257"/>
        <end position="426"/>
    </location>
</feature>
<sequence>MTIAIMADDLTGANDSGLQMATRGAAARVFLGTPSPGELAGLDVAILDTETRPLCPQAAEAKAEAVASELRAAGIDHVFKKVDSTLRGPVAAELAGAARGLGANLILVAPAFPAQGRTVENGRLLVNGVPVADTAFARDPATPVRESNVTALVAAGRPAASCLTVGSEDTRDPDALERRVLEALHRQAPLCVVFDSREEKDLNRIAAFGQRLEAQAQATGQILWVGSAGLAASLASAWGLTGAPEIPHLAQGHRPPLLVIGSVHPASRDQIDHLARHLSADPVLLDPAQILTAGAARETEIARCVAALHARIAQRDPALVLTTEVDPAGAAFLSAQADVPGWSRVRVGREIAASLGAVAASTVEDGTVDRLVLTGGETARAVMDAAAIGSLDLIAAIEPGIPLVRTATGPACHIVTKAGGFGTAASLAQAMDFLINGRLDP</sequence>
<dbReference type="InterPro" id="IPR010737">
    <property type="entry name" value="4-carb_acid_sugar_kinase_N"/>
</dbReference>
<accession>A0A5M6I7F8</accession>
<protein>
    <submittedName>
        <fullName evidence="9">Four-carbon acid sugar kinase family protein</fullName>
    </submittedName>
</protein>
<keyword evidence="10" id="KW-1185">Reference proteome</keyword>
<evidence type="ECO:0000259" key="7">
    <source>
        <dbReference type="Pfam" id="PF07005"/>
    </source>
</evidence>
<dbReference type="SUPFAM" id="SSF142764">
    <property type="entry name" value="YgbK-like"/>
    <property type="match status" value="1"/>
</dbReference>
<dbReference type="Pfam" id="PF07005">
    <property type="entry name" value="SBD_N"/>
    <property type="match status" value="1"/>
</dbReference>
<name>A0A5M6I7F8_9PROT</name>
<evidence type="ECO:0000256" key="1">
    <source>
        <dbReference type="ARBA" id="ARBA00005715"/>
    </source>
</evidence>
<keyword evidence="3" id="KW-0547">Nucleotide-binding</keyword>
<keyword evidence="2" id="KW-0808">Transferase</keyword>
<gene>
    <name evidence="9" type="ORF">F1188_17155</name>
</gene>
<comment type="caution">
    <text evidence="9">The sequence shown here is derived from an EMBL/GenBank/DDBJ whole genome shotgun (WGS) entry which is preliminary data.</text>
</comment>
<dbReference type="RefSeq" id="WP_150063671.1">
    <property type="nucleotide sequence ID" value="NZ_JACHII010000020.1"/>
</dbReference>
<feature type="domain" description="Four-carbon acid sugar kinase N-terminal" evidence="7">
    <location>
        <begin position="3"/>
        <end position="234"/>
    </location>
</feature>
<dbReference type="EMBL" id="VWPJ01000021">
    <property type="protein sequence ID" value="KAA5604194.1"/>
    <property type="molecule type" value="Genomic_DNA"/>
</dbReference>
<keyword evidence="5" id="KW-0067">ATP-binding</keyword>
<keyword evidence="6" id="KW-0119">Carbohydrate metabolism</keyword>
<evidence type="ECO:0000256" key="2">
    <source>
        <dbReference type="ARBA" id="ARBA00022679"/>
    </source>
</evidence>
<dbReference type="GO" id="GO:0005524">
    <property type="term" value="F:ATP binding"/>
    <property type="evidence" value="ECO:0007669"/>
    <property type="project" value="UniProtKB-KW"/>
</dbReference>
<evidence type="ECO:0000256" key="6">
    <source>
        <dbReference type="ARBA" id="ARBA00023277"/>
    </source>
</evidence>
<dbReference type="InterPro" id="IPR042213">
    <property type="entry name" value="NBD_C_sf"/>
</dbReference>
<organism evidence="9 10">
    <name type="scientific">Roseospira marina</name>
    <dbReference type="NCBI Taxonomy" id="140057"/>
    <lineage>
        <taxon>Bacteria</taxon>
        <taxon>Pseudomonadati</taxon>
        <taxon>Pseudomonadota</taxon>
        <taxon>Alphaproteobacteria</taxon>
        <taxon>Rhodospirillales</taxon>
        <taxon>Rhodospirillaceae</taxon>
        <taxon>Roseospira</taxon>
    </lineage>
</organism>
<dbReference type="Gene3D" id="3.40.50.10840">
    <property type="entry name" value="Putative sugar-binding, N-terminal domain"/>
    <property type="match status" value="1"/>
</dbReference>